<evidence type="ECO:0000256" key="5">
    <source>
        <dbReference type="ARBA" id="ARBA00023136"/>
    </source>
</evidence>
<organism evidence="8 9">
    <name type="scientific">Aliicoccus persicus</name>
    <dbReference type="NCBI Taxonomy" id="930138"/>
    <lineage>
        <taxon>Bacteria</taxon>
        <taxon>Bacillati</taxon>
        <taxon>Bacillota</taxon>
        <taxon>Bacilli</taxon>
        <taxon>Bacillales</taxon>
        <taxon>Staphylococcaceae</taxon>
        <taxon>Aliicoccus</taxon>
    </lineage>
</organism>
<accession>A0A662Z121</accession>
<proteinExistence type="predicted"/>
<dbReference type="InterPro" id="IPR027417">
    <property type="entry name" value="P-loop_NTPase"/>
</dbReference>
<reference evidence="8 9" key="1">
    <citation type="submission" date="2016-10" db="EMBL/GenBank/DDBJ databases">
        <authorList>
            <person name="Varghese N."/>
            <person name="Submissions S."/>
        </authorList>
    </citation>
    <scope>NUCLEOTIDE SEQUENCE [LARGE SCALE GENOMIC DNA]</scope>
    <source>
        <strain evidence="8 9">IBRC-M10081</strain>
    </source>
</reference>
<dbReference type="GO" id="GO:0005525">
    <property type="term" value="F:GTP binding"/>
    <property type="evidence" value="ECO:0007669"/>
    <property type="project" value="UniProtKB-KW"/>
</dbReference>
<dbReference type="GO" id="GO:0016020">
    <property type="term" value="C:membrane"/>
    <property type="evidence" value="ECO:0007669"/>
    <property type="project" value="UniProtKB-SubCell"/>
</dbReference>
<dbReference type="Pfam" id="PF00350">
    <property type="entry name" value="Dynamin_N"/>
    <property type="match status" value="2"/>
</dbReference>
<sequence length="1122" mass="130390">MKNEETLDILYKLRKEILRSDNDDLKSQIDHAIDKTYRDQLSFSFIGHYSAGKSSLINYLLDSEILPSSPVPTTSNTVAVEISEKEEIKAFVNQYQYVNLENYEQLRDINAQDVDIQSILLRVKNDNFKLNTVLQDTPGVDSRTKSHSLSMHRFLLNSDYIFFTVEYNHVESEKNLSLLKELVDLNIPVSFIINQVDKHNDEELSFEMFLSRVKNTLANWDIELDRIFTTSIYESEHNQVDELLKHIQDVEAARDAYQDKYHQRIVQNIEQKQLSYLNDKLENQLTEADNDVEVEDVTSTYIEEQLKKLEQDRHEDTINTIHQDDDTLISHVKTLAKDIVKNAYLFPHAVKAPITNHLKIRSGDIQVKGLFGKKKKLDQLFLDTEQTLDGALQNVLKTQIDTPVNSMLMDAGLVGQSFKFNWDKSHDRSEITTLSNDYILNYMDTLKSEIMREVTSQVVAHIDSMDKKATSSNNDYNIDNRINIYNEMKETEYLKQSVVTKQYRHFHVRLKEELEQLTFSEAVSIDFVTLDQEEEVEQEKTYSNESTKSVEFYENLRDVLKDNDRYHAYHSVIADKISRLHNNKTNLSIFGGFSAGKTTFINALMQNRMLKTSPNPTTATITEINDQSSSVVYKSKDDVINMLKVITNQSYDKLDQYVKWLKKNISDIKEMHKPFARGLIEKHDEYEPLLGLTVDEDTDRIAEKIASDIDATFIHKASVRIDSAFTENFNIIDSPGINSINQRHTNETKDIISNSDQIVYVSYYNHVFSSSDEDFLNYIKSIKGQDFPIVFIINAIDLMKSETELDKVIQYMKNALRQLDIPHTILPVSSMRALTSYDDDFNKAKQTIIELANAHKESHQLKSLEVLYQQTLESVKSNLNLYENQEVELNRIQTTRKESIEQLESLHLMSLEKITDVEIDMLLNHIEKLLSLKLYDYLKSQLSVSEMDDKRYITKHVTALKQGIEQFIYIQVATSFNSVYRRADEEISKLTSNINTLLTESNTVETLSIESSSWEDVSIILDEQVLTQYEKPLYQSRHHFKQFNDMLLQLAEAIAKDVSNDTLKEKMHSKMHDYLQIQQSQFNEQKEHLILALERPIERISDAHYQNDKILYKQLKEITHDT</sequence>
<dbReference type="PANTHER" id="PTHR10465:SF0">
    <property type="entry name" value="SARCALUMENIN"/>
    <property type="match status" value="1"/>
</dbReference>
<evidence type="ECO:0000256" key="2">
    <source>
        <dbReference type="ARBA" id="ARBA00022741"/>
    </source>
</evidence>
<dbReference type="Proteomes" id="UP000243605">
    <property type="component" value="Unassembled WGS sequence"/>
</dbReference>
<dbReference type="RefSeq" id="WP_091473272.1">
    <property type="nucleotide sequence ID" value="NZ_FOIT01000001.1"/>
</dbReference>
<keyword evidence="3" id="KW-0378">Hydrolase</keyword>
<feature type="domain" description="Dynamin N-terminal" evidence="7">
    <location>
        <begin position="589"/>
        <end position="794"/>
    </location>
</feature>
<dbReference type="EMBL" id="FOIT01000001">
    <property type="protein sequence ID" value="SEV83287.1"/>
    <property type="molecule type" value="Genomic_DNA"/>
</dbReference>
<dbReference type="GO" id="GO:0003924">
    <property type="term" value="F:GTPase activity"/>
    <property type="evidence" value="ECO:0007669"/>
    <property type="project" value="InterPro"/>
</dbReference>
<name>A0A662Z121_9STAP</name>
<evidence type="ECO:0000313" key="9">
    <source>
        <dbReference type="Proteomes" id="UP000243605"/>
    </source>
</evidence>
<feature type="coiled-coil region" evidence="6">
    <location>
        <begin position="872"/>
        <end position="902"/>
    </location>
</feature>
<comment type="subcellular location">
    <subcellularLocation>
        <location evidence="1">Membrane</location>
    </subcellularLocation>
</comment>
<dbReference type="PANTHER" id="PTHR10465">
    <property type="entry name" value="TRANSMEMBRANE GTPASE FZO1"/>
    <property type="match status" value="1"/>
</dbReference>
<dbReference type="OrthoDB" id="5477114at2"/>
<dbReference type="InterPro" id="IPR045063">
    <property type="entry name" value="Dynamin_N"/>
</dbReference>
<evidence type="ECO:0000313" key="8">
    <source>
        <dbReference type="EMBL" id="SEV83287.1"/>
    </source>
</evidence>
<evidence type="ECO:0000259" key="7">
    <source>
        <dbReference type="Pfam" id="PF00350"/>
    </source>
</evidence>
<evidence type="ECO:0000256" key="3">
    <source>
        <dbReference type="ARBA" id="ARBA00022801"/>
    </source>
</evidence>
<evidence type="ECO:0000256" key="6">
    <source>
        <dbReference type="SAM" id="Coils"/>
    </source>
</evidence>
<keyword evidence="6" id="KW-0175">Coiled coil</keyword>
<dbReference type="SUPFAM" id="SSF52540">
    <property type="entry name" value="P-loop containing nucleoside triphosphate hydrolases"/>
    <property type="match status" value="2"/>
</dbReference>
<dbReference type="Gene3D" id="3.40.50.300">
    <property type="entry name" value="P-loop containing nucleotide triphosphate hydrolases"/>
    <property type="match status" value="2"/>
</dbReference>
<evidence type="ECO:0000256" key="4">
    <source>
        <dbReference type="ARBA" id="ARBA00023134"/>
    </source>
</evidence>
<protein>
    <submittedName>
        <fullName evidence="8">Dynamin family protein</fullName>
    </submittedName>
</protein>
<evidence type="ECO:0000256" key="1">
    <source>
        <dbReference type="ARBA" id="ARBA00004370"/>
    </source>
</evidence>
<feature type="coiled-coil region" evidence="6">
    <location>
        <begin position="233"/>
        <end position="298"/>
    </location>
</feature>
<keyword evidence="5" id="KW-0472">Membrane</keyword>
<feature type="domain" description="Dynamin N-terminal" evidence="7">
    <location>
        <begin position="45"/>
        <end position="195"/>
    </location>
</feature>
<keyword evidence="4" id="KW-0342">GTP-binding</keyword>
<dbReference type="AlphaFoldDB" id="A0A662Z121"/>
<keyword evidence="9" id="KW-1185">Reference proteome</keyword>
<dbReference type="InterPro" id="IPR027094">
    <property type="entry name" value="Mitofusin_fam"/>
</dbReference>
<keyword evidence="2" id="KW-0547">Nucleotide-binding</keyword>
<gene>
    <name evidence="8" type="ORF">SAMN05192557_0328</name>
</gene>